<organism evidence="2 3">
    <name type="scientific">Nitratireductor thuwali</name>
    <dbReference type="NCBI Taxonomy" id="2267699"/>
    <lineage>
        <taxon>Bacteria</taxon>
        <taxon>Pseudomonadati</taxon>
        <taxon>Pseudomonadota</taxon>
        <taxon>Alphaproteobacteria</taxon>
        <taxon>Hyphomicrobiales</taxon>
        <taxon>Phyllobacteriaceae</taxon>
        <taxon>Nitratireductor</taxon>
    </lineage>
</organism>
<proteinExistence type="predicted"/>
<evidence type="ECO:0000256" key="1">
    <source>
        <dbReference type="SAM" id="Phobius"/>
    </source>
</evidence>
<protein>
    <submittedName>
        <fullName evidence="2">Uncharacterized protein</fullName>
    </submittedName>
</protein>
<gene>
    <name evidence="2" type="ORF">NTH_01892</name>
</gene>
<feature type="transmembrane region" description="Helical" evidence="1">
    <location>
        <begin position="71"/>
        <end position="89"/>
    </location>
</feature>
<sequence length="93" mass="10663">MAGVFPGIIRVRCMADKKPRDRRNESEGILDRVNREVESRPLIDRTKKHFKADDAPEDDWAELWGRRIGRVLSVVLVILVIGWIFSFLAESGS</sequence>
<name>A0ABY5ML10_9HYPH</name>
<accession>A0ABY5ML10</accession>
<dbReference type="EMBL" id="CP030941">
    <property type="protein sequence ID" value="UUP17427.1"/>
    <property type="molecule type" value="Genomic_DNA"/>
</dbReference>
<keyword evidence="1" id="KW-0472">Membrane</keyword>
<evidence type="ECO:0000313" key="3">
    <source>
        <dbReference type="Proteomes" id="UP001342418"/>
    </source>
</evidence>
<keyword evidence="1" id="KW-0812">Transmembrane</keyword>
<evidence type="ECO:0000313" key="2">
    <source>
        <dbReference type="EMBL" id="UUP17427.1"/>
    </source>
</evidence>
<dbReference type="RefSeq" id="WP_338529761.1">
    <property type="nucleotide sequence ID" value="NZ_CP030941.1"/>
</dbReference>
<dbReference type="Proteomes" id="UP001342418">
    <property type="component" value="Chromosome"/>
</dbReference>
<keyword evidence="3" id="KW-1185">Reference proteome</keyword>
<reference evidence="2 3" key="1">
    <citation type="submission" date="2018-07" db="EMBL/GenBank/DDBJ databases">
        <title>Genome sequence of Nitratireductor thuwali#1536.</title>
        <authorList>
            <person name="Michoud G."/>
            <person name="Merlino G."/>
            <person name="Sefrji F.O."/>
            <person name="Daffonchio D."/>
        </authorList>
    </citation>
    <scope>NUCLEOTIDE SEQUENCE [LARGE SCALE GENOMIC DNA]</scope>
    <source>
        <strain evidence="3">Nit1536</strain>
    </source>
</reference>
<keyword evidence="1" id="KW-1133">Transmembrane helix</keyword>